<dbReference type="InterPro" id="IPR000073">
    <property type="entry name" value="AB_hydrolase_1"/>
</dbReference>
<dbReference type="SUPFAM" id="SSF53474">
    <property type="entry name" value="alpha/beta-Hydrolases"/>
    <property type="match status" value="1"/>
</dbReference>
<proteinExistence type="predicted"/>
<dbReference type="PRINTS" id="PR00412">
    <property type="entry name" value="EPOXHYDRLASE"/>
</dbReference>
<dbReference type="AlphaFoldDB" id="A0A3E0TZK9"/>
<feature type="domain" description="AB hydrolase-1" evidence="1">
    <location>
        <begin position="33"/>
        <end position="275"/>
    </location>
</feature>
<dbReference type="GO" id="GO:0047372">
    <property type="term" value="F:monoacylglycerol lipase activity"/>
    <property type="evidence" value="ECO:0007669"/>
    <property type="project" value="TreeGrafter"/>
</dbReference>
<reference evidence="3" key="1">
    <citation type="submission" date="2018-08" db="EMBL/GenBank/DDBJ databases">
        <title>Thalassotalea euphylliae genome.</title>
        <authorList>
            <person name="Summers S."/>
            <person name="Rice S.A."/>
            <person name="Freckelton M.L."/>
            <person name="Nedved B.T."/>
            <person name="Hadfield M.G."/>
        </authorList>
    </citation>
    <scope>NUCLEOTIDE SEQUENCE [LARGE SCALE GENOMIC DNA]</scope>
    <source>
        <strain evidence="3">H3</strain>
    </source>
</reference>
<protein>
    <submittedName>
        <fullName evidence="2">Alpha/beta hydrolase</fullName>
    </submittedName>
</protein>
<dbReference type="RefSeq" id="WP_116014225.1">
    <property type="nucleotide sequence ID" value="NZ_QUOT01000001.1"/>
</dbReference>
<dbReference type="InterPro" id="IPR029058">
    <property type="entry name" value="AB_hydrolase_fold"/>
</dbReference>
<comment type="caution">
    <text evidence="2">The sequence shown here is derived from an EMBL/GenBank/DDBJ whole genome shotgun (WGS) entry which is preliminary data.</text>
</comment>
<sequence length="296" mass="33388">MNTLSAWQAAGELVKLNGQNIFVRQGGLKHGQVLVLIHGYPSASWDWQPIWNKLGQHFRLITLDMLGFGFSDKPIGVDYLIREQASLFTSLLKKLDVTDYHILAHDYGDTVAQELLARQLEPIADPKILSCCLLNGGLFPESHRPVLLQKLLLSPLGRVVTLFTTKSALKRNFHKIFGKNTPPSEEVIDGLWQLLMHNNGRRIMPKLIHYIVQRKQNRERWVGALTNAQVPLKYICGMTDPISGVHMAARFGELIADADVCELNDIGHYPQLEAPKQVLDAFFDFYHGQAPHEKPA</sequence>
<evidence type="ECO:0000313" key="3">
    <source>
        <dbReference type="Proteomes" id="UP000256899"/>
    </source>
</evidence>
<dbReference type="PANTHER" id="PTHR43798">
    <property type="entry name" value="MONOACYLGLYCEROL LIPASE"/>
    <property type="match status" value="1"/>
</dbReference>
<dbReference type="GO" id="GO:0016020">
    <property type="term" value="C:membrane"/>
    <property type="evidence" value="ECO:0007669"/>
    <property type="project" value="TreeGrafter"/>
</dbReference>
<dbReference type="Proteomes" id="UP000256899">
    <property type="component" value="Unassembled WGS sequence"/>
</dbReference>
<dbReference type="Gene3D" id="3.40.50.1820">
    <property type="entry name" value="alpha/beta hydrolase"/>
    <property type="match status" value="1"/>
</dbReference>
<dbReference type="Pfam" id="PF00561">
    <property type="entry name" value="Abhydrolase_1"/>
    <property type="match status" value="1"/>
</dbReference>
<gene>
    <name evidence="2" type="ORF">DXX94_04880</name>
</gene>
<dbReference type="InterPro" id="IPR050266">
    <property type="entry name" value="AB_hydrolase_sf"/>
</dbReference>
<dbReference type="InterPro" id="IPR000639">
    <property type="entry name" value="Epox_hydrolase-like"/>
</dbReference>
<keyword evidence="3" id="KW-1185">Reference proteome</keyword>
<dbReference type="PANTHER" id="PTHR43798:SF33">
    <property type="entry name" value="HYDROLASE, PUTATIVE (AFU_ORTHOLOGUE AFUA_2G14860)-RELATED"/>
    <property type="match status" value="1"/>
</dbReference>
<dbReference type="GO" id="GO:0046464">
    <property type="term" value="P:acylglycerol catabolic process"/>
    <property type="evidence" value="ECO:0007669"/>
    <property type="project" value="TreeGrafter"/>
</dbReference>
<organism evidence="2 3">
    <name type="scientific">Thalassotalea euphylliae</name>
    <dbReference type="NCBI Taxonomy" id="1655234"/>
    <lineage>
        <taxon>Bacteria</taxon>
        <taxon>Pseudomonadati</taxon>
        <taxon>Pseudomonadota</taxon>
        <taxon>Gammaproteobacteria</taxon>
        <taxon>Alteromonadales</taxon>
        <taxon>Colwelliaceae</taxon>
        <taxon>Thalassotalea</taxon>
    </lineage>
</organism>
<dbReference type="EMBL" id="QUOT01000001">
    <property type="protein sequence ID" value="REL30088.1"/>
    <property type="molecule type" value="Genomic_DNA"/>
</dbReference>
<keyword evidence="2" id="KW-0378">Hydrolase</keyword>
<name>A0A3E0TZK9_9GAMM</name>
<accession>A0A3E0TZK9</accession>
<evidence type="ECO:0000259" key="1">
    <source>
        <dbReference type="Pfam" id="PF00561"/>
    </source>
</evidence>
<evidence type="ECO:0000313" key="2">
    <source>
        <dbReference type="EMBL" id="REL30088.1"/>
    </source>
</evidence>